<evidence type="ECO:0000256" key="1">
    <source>
        <dbReference type="SAM" id="MobiDB-lite"/>
    </source>
</evidence>
<dbReference type="Proteomes" id="UP000323221">
    <property type="component" value="Unassembled WGS sequence"/>
</dbReference>
<protein>
    <submittedName>
        <fullName evidence="2">Uncharacterized protein</fullName>
    </submittedName>
</protein>
<dbReference type="RefSeq" id="WP_146354759.1">
    <property type="nucleotide sequence ID" value="NZ_JBFBFL010000001.1"/>
</dbReference>
<feature type="compositionally biased region" description="Basic and acidic residues" evidence="1">
    <location>
        <begin position="9"/>
        <end position="21"/>
    </location>
</feature>
<feature type="region of interest" description="Disordered" evidence="1">
    <location>
        <begin position="1"/>
        <end position="21"/>
    </location>
</feature>
<accession>A0A5M8QPT5</accession>
<evidence type="ECO:0000313" key="3">
    <source>
        <dbReference type="Proteomes" id="UP000323221"/>
    </source>
</evidence>
<reference evidence="2 3" key="1">
    <citation type="submission" date="2019-08" db="EMBL/GenBank/DDBJ databases">
        <title>Agrococcus lahaulensis sp. nov., isolated from a cold desert of the Indian Himalayas.</title>
        <authorList>
            <person name="Qu J.H."/>
        </authorList>
    </citation>
    <scope>NUCLEOTIDE SEQUENCE [LARGE SCALE GENOMIC DNA]</scope>
    <source>
        <strain evidence="2 3">NS18</strain>
    </source>
</reference>
<name>A0A5M8QPT5_9MICO</name>
<gene>
    <name evidence="2" type="ORF">FQ330_01945</name>
</gene>
<keyword evidence="3" id="KW-1185">Reference proteome</keyword>
<comment type="caution">
    <text evidence="2">The sequence shown here is derived from an EMBL/GenBank/DDBJ whole genome shotgun (WGS) entry which is preliminary data.</text>
</comment>
<sequence length="89" mass="10152">MSNAQHTNLDQRTREEKEREAAMGEISAVLLNLEHAISRAEKALKSIRKTGAHPNAELALDRELEVLRASRKRLMQQTYYGALDSLQMF</sequence>
<evidence type="ECO:0000313" key="2">
    <source>
        <dbReference type="EMBL" id="KAA6436202.1"/>
    </source>
</evidence>
<dbReference type="OrthoDB" id="4774698at2"/>
<dbReference type="EMBL" id="VOIR01000011">
    <property type="protein sequence ID" value="KAA6436202.1"/>
    <property type="molecule type" value="Genomic_DNA"/>
</dbReference>
<proteinExistence type="predicted"/>
<organism evidence="2 3">
    <name type="scientific">Agrococcus sediminis</name>
    <dbReference type="NCBI Taxonomy" id="2599924"/>
    <lineage>
        <taxon>Bacteria</taxon>
        <taxon>Bacillati</taxon>
        <taxon>Actinomycetota</taxon>
        <taxon>Actinomycetes</taxon>
        <taxon>Micrococcales</taxon>
        <taxon>Microbacteriaceae</taxon>
        <taxon>Agrococcus</taxon>
    </lineage>
</organism>
<dbReference type="AlphaFoldDB" id="A0A5M8QPT5"/>